<reference evidence="2 3" key="1">
    <citation type="submission" date="2024-05" db="EMBL/GenBank/DDBJ databases">
        <title>Genetic variation in Jamaican populations of the coffee berry borer (Hypothenemus hampei).</title>
        <authorList>
            <person name="Errbii M."/>
            <person name="Myrie A."/>
        </authorList>
    </citation>
    <scope>NUCLEOTIDE SEQUENCE [LARGE SCALE GENOMIC DNA]</scope>
    <source>
        <strain evidence="2">JA-Hopewell-2020-01-JO</strain>
        <tissue evidence="2">Whole body</tissue>
    </source>
</reference>
<evidence type="ECO:0000256" key="1">
    <source>
        <dbReference type="SAM" id="MobiDB-lite"/>
    </source>
</evidence>
<accession>A0ABD1F6X8</accession>
<dbReference type="Proteomes" id="UP001566132">
    <property type="component" value="Unassembled WGS sequence"/>
</dbReference>
<evidence type="ECO:0000313" key="3">
    <source>
        <dbReference type="Proteomes" id="UP001566132"/>
    </source>
</evidence>
<gene>
    <name evidence="2" type="ORF">ABEB36_002646</name>
</gene>
<dbReference type="EMBL" id="JBDJPC010000002">
    <property type="protein sequence ID" value="KAL1513208.1"/>
    <property type="molecule type" value="Genomic_DNA"/>
</dbReference>
<sequence length="90" mass="10448">MSLKFKLSKNGENLKEINLNTSIEDFKKYRETLKVFQKNVNLYLTDLVVAETEEITVKSDSSESDSEEENCPKRSLSEEETLQKTKLQKN</sequence>
<proteinExistence type="predicted"/>
<comment type="caution">
    <text evidence="2">The sequence shown here is derived from an EMBL/GenBank/DDBJ whole genome shotgun (WGS) entry which is preliminary data.</text>
</comment>
<organism evidence="2 3">
    <name type="scientific">Hypothenemus hampei</name>
    <name type="common">Coffee berry borer</name>
    <dbReference type="NCBI Taxonomy" id="57062"/>
    <lineage>
        <taxon>Eukaryota</taxon>
        <taxon>Metazoa</taxon>
        <taxon>Ecdysozoa</taxon>
        <taxon>Arthropoda</taxon>
        <taxon>Hexapoda</taxon>
        <taxon>Insecta</taxon>
        <taxon>Pterygota</taxon>
        <taxon>Neoptera</taxon>
        <taxon>Endopterygota</taxon>
        <taxon>Coleoptera</taxon>
        <taxon>Polyphaga</taxon>
        <taxon>Cucujiformia</taxon>
        <taxon>Curculionidae</taxon>
        <taxon>Scolytinae</taxon>
        <taxon>Hypothenemus</taxon>
    </lineage>
</organism>
<keyword evidence="3" id="KW-1185">Reference proteome</keyword>
<protein>
    <submittedName>
        <fullName evidence="2">Uncharacterized protein</fullName>
    </submittedName>
</protein>
<feature type="region of interest" description="Disordered" evidence="1">
    <location>
        <begin position="55"/>
        <end position="90"/>
    </location>
</feature>
<evidence type="ECO:0000313" key="2">
    <source>
        <dbReference type="EMBL" id="KAL1513208.1"/>
    </source>
</evidence>
<name>A0ABD1F6X8_HYPHA</name>
<dbReference type="AlphaFoldDB" id="A0ABD1F6X8"/>
<feature type="compositionally biased region" description="Basic and acidic residues" evidence="1">
    <location>
        <begin position="70"/>
        <end position="83"/>
    </location>
</feature>